<evidence type="ECO:0000313" key="6">
    <source>
        <dbReference type="Proteomes" id="UP000435649"/>
    </source>
</evidence>
<comment type="similarity">
    <text evidence="1">Belongs to the BlaI transcriptional regulatory family.</text>
</comment>
<dbReference type="InterPro" id="IPR036390">
    <property type="entry name" value="WH_DNA-bd_sf"/>
</dbReference>
<evidence type="ECO:0000256" key="2">
    <source>
        <dbReference type="ARBA" id="ARBA00023015"/>
    </source>
</evidence>
<sequence>MNLRQTGTGKGGTVKNTVVTNSELELLKLLWETSPLTAPELTERAAASCGWDASTVKTLLARLVGKGAVRQCGRKRFYFYRPLLSREEYREAAGERLAAQAFDDDCAAMVSFFVRRGKLSAADIAELKRLLDEQETENE</sequence>
<dbReference type="AlphaFoldDB" id="A0A844G776"/>
<name>A0A844G776_9BACT</name>
<organism evidence="5 6">
    <name type="scientific">Victivallis lenta</name>
    <dbReference type="NCBI Taxonomy" id="2606640"/>
    <lineage>
        <taxon>Bacteria</taxon>
        <taxon>Pseudomonadati</taxon>
        <taxon>Lentisphaerota</taxon>
        <taxon>Lentisphaeria</taxon>
        <taxon>Victivallales</taxon>
        <taxon>Victivallaceae</taxon>
        <taxon>Victivallis</taxon>
    </lineage>
</organism>
<evidence type="ECO:0000313" key="5">
    <source>
        <dbReference type="EMBL" id="MST98421.1"/>
    </source>
</evidence>
<dbReference type="GO" id="GO:0045892">
    <property type="term" value="P:negative regulation of DNA-templated transcription"/>
    <property type="evidence" value="ECO:0007669"/>
    <property type="project" value="InterPro"/>
</dbReference>
<keyword evidence="6" id="KW-1185">Reference proteome</keyword>
<keyword evidence="3" id="KW-0238">DNA-binding</keyword>
<keyword evidence="4" id="KW-0804">Transcription</keyword>
<dbReference type="Proteomes" id="UP000435649">
    <property type="component" value="Unassembled WGS sequence"/>
</dbReference>
<gene>
    <name evidence="5" type="ORF">FYJ85_15375</name>
</gene>
<protein>
    <submittedName>
        <fullName evidence="5">BlaI/MecI/CopY family transcriptional regulator</fullName>
    </submittedName>
</protein>
<dbReference type="Gene3D" id="1.10.10.10">
    <property type="entry name" value="Winged helix-like DNA-binding domain superfamily/Winged helix DNA-binding domain"/>
    <property type="match status" value="1"/>
</dbReference>
<proteinExistence type="inferred from homology"/>
<accession>A0A844G776</accession>
<dbReference type="PIRSF" id="PIRSF019455">
    <property type="entry name" value="CopR_AtkY"/>
    <property type="match status" value="1"/>
</dbReference>
<dbReference type="Gene3D" id="1.10.4040.10">
    <property type="entry name" value="Penicillinase repressor domain"/>
    <property type="match status" value="1"/>
</dbReference>
<dbReference type="EMBL" id="VUNS01000019">
    <property type="protein sequence ID" value="MST98421.1"/>
    <property type="molecule type" value="Genomic_DNA"/>
</dbReference>
<keyword evidence="2" id="KW-0805">Transcription regulation</keyword>
<reference evidence="5 6" key="1">
    <citation type="submission" date="2019-08" db="EMBL/GenBank/DDBJ databases">
        <title>In-depth cultivation of the pig gut microbiome towards novel bacterial diversity and tailored functional studies.</title>
        <authorList>
            <person name="Wylensek D."/>
            <person name="Hitch T.C.A."/>
            <person name="Clavel T."/>
        </authorList>
    </citation>
    <scope>NUCLEOTIDE SEQUENCE [LARGE SCALE GENOMIC DNA]</scope>
    <source>
        <strain evidence="5 6">BBE-744-WT-12</strain>
    </source>
</reference>
<dbReference type="InterPro" id="IPR036388">
    <property type="entry name" value="WH-like_DNA-bd_sf"/>
</dbReference>
<evidence type="ECO:0000256" key="1">
    <source>
        <dbReference type="ARBA" id="ARBA00011046"/>
    </source>
</evidence>
<evidence type="ECO:0000256" key="3">
    <source>
        <dbReference type="ARBA" id="ARBA00023125"/>
    </source>
</evidence>
<comment type="caution">
    <text evidence="5">The sequence shown here is derived from an EMBL/GenBank/DDBJ whole genome shotgun (WGS) entry which is preliminary data.</text>
</comment>
<dbReference type="SUPFAM" id="SSF46785">
    <property type="entry name" value="Winged helix' DNA-binding domain"/>
    <property type="match status" value="1"/>
</dbReference>
<dbReference type="GO" id="GO:0003677">
    <property type="term" value="F:DNA binding"/>
    <property type="evidence" value="ECO:0007669"/>
    <property type="project" value="UniProtKB-KW"/>
</dbReference>
<dbReference type="InterPro" id="IPR005650">
    <property type="entry name" value="BlaI_family"/>
</dbReference>
<dbReference type="Pfam" id="PF03965">
    <property type="entry name" value="Penicillinase_R"/>
    <property type="match status" value="1"/>
</dbReference>
<evidence type="ECO:0000256" key="4">
    <source>
        <dbReference type="ARBA" id="ARBA00023163"/>
    </source>
</evidence>